<keyword evidence="1" id="KW-1133">Transmembrane helix</keyword>
<evidence type="ECO:0000256" key="1">
    <source>
        <dbReference type="SAM" id="Phobius"/>
    </source>
</evidence>
<reference evidence="2 3" key="1">
    <citation type="submission" date="2021-07" db="EMBL/GenBank/DDBJ databases">
        <authorList>
            <person name="Palmer J.M."/>
        </authorList>
    </citation>
    <scope>NUCLEOTIDE SEQUENCE [LARGE SCALE GENOMIC DNA]</scope>
    <source>
        <strain evidence="2 3">AT_MEX2019</strain>
        <tissue evidence="2">Muscle</tissue>
    </source>
</reference>
<keyword evidence="1" id="KW-0472">Membrane</keyword>
<name>A0ABU7C9G3_9TELE</name>
<feature type="transmembrane region" description="Helical" evidence="1">
    <location>
        <begin position="197"/>
        <end position="214"/>
    </location>
</feature>
<proteinExistence type="predicted"/>
<organism evidence="2 3">
    <name type="scientific">Ataeniobius toweri</name>
    <dbReference type="NCBI Taxonomy" id="208326"/>
    <lineage>
        <taxon>Eukaryota</taxon>
        <taxon>Metazoa</taxon>
        <taxon>Chordata</taxon>
        <taxon>Craniata</taxon>
        <taxon>Vertebrata</taxon>
        <taxon>Euteleostomi</taxon>
        <taxon>Actinopterygii</taxon>
        <taxon>Neopterygii</taxon>
        <taxon>Teleostei</taxon>
        <taxon>Neoteleostei</taxon>
        <taxon>Acanthomorphata</taxon>
        <taxon>Ovalentaria</taxon>
        <taxon>Atherinomorphae</taxon>
        <taxon>Cyprinodontiformes</taxon>
        <taxon>Goodeidae</taxon>
        <taxon>Ataeniobius</taxon>
    </lineage>
</organism>
<keyword evidence="1" id="KW-0812">Transmembrane</keyword>
<keyword evidence="3" id="KW-1185">Reference proteome</keyword>
<dbReference type="Proteomes" id="UP001345963">
    <property type="component" value="Unassembled WGS sequence"/>
</dbReference>
<gene>
    <name evidence="2" type="ORF">ATANTOWER_004269</name>
</gene>
<feature type="transmembrane region" description="Helical" evidence="1">
    <location>
        <begin position="221"/>
        <end position="239"/>
    </location>
</feature>
<dbReference type="EMBL" id="JAHUTI010080140">
    <property type="protein sequence ID" value="MED6258204.1"/>
    <property type="molecule type" value="Genomic_DNA"/>
</dbReference>
<evidence type="ECO:0000313" key="2">
    <source>
        <dbReference type="EMBL" id="MED6258204.1"/>
    </source>
</evidence>
<feature type="transmembrane region" description="Helical" evidence="1">
    <location>
        <begin position="114"/>
        <end position="136"/>
    </location>
</feature>
<protein>
    <submittedName>
        <fullName evidence="2">Uncharacterized protein</fullName>
    </submittedName>
</protein>
<comment type="caution">
    <text evidence="2">The sequence shown here is derived from an EMBL/GenBank/DDBJ whole genome shotgun (WGS) entry which is preliminary data.</text>
</comment>
<accession>A0ABU7C9G3</accession>
<evidence type="ECO:0000313" key="3">
    <source>
        <dbReference type="Proteomes" id="UP001345963"/>
    </source>
</evidence>
<sequence>MFPAKLDLADGKQESASDRWVQQQMEEAMRHLPADLEVLPSPLLLEQTEREVVQRRSLYDSAGLLVFAGSGQGLYVSVGLHVSPAGCQGLYVSVSLHVSAADCQGLHVSAGLQVLFLAFIATAGLHVFAASLHGLYASVGLHAFAADRPGLCVAGPGARLNFVPAQYDVLVARLNFVPAQDDVLVARLNFVSARGDVLVVHLNFVFWFLSLAFLPRPPPPALFGLFLVFVSVLPLFIHHCICNYQPACQFVFF</sequence>